<accession>A0A5D2NVZ5</accession>
<evidence type="ECO:0000256" key="2">
    <source>
        <dbReference type="ARBA" id="ARBA00022737"/>
    </source>
</evidence>
<evidence type="ECO:0000259" key="5">
    <source>
        <dbReference type="PROSITE" id="PS50081"/>
    </source>
</evidence>
<keyword evidence="3" id="KW-0863">Zinc-finger</keyword>
<keyword evidence="4" id="KW-0862">Zinc</keyword>
<keyword evidence="7" id="KW-1185">Reference proteome</keyword>
<dbReference type="Gene3D" id="3.30.60.20">
    <property type="match status" value="1"/>
</dbReference>
<protein>
    <recommendedName>
        <fullName evidence="5">Phorbol-ester/DAG-type domain-containing protein</fullName>
    </recommendedName>
</protein>
<dbReference type="InterPro" id="IPR053192">
    <property type="entry name" value="Vacuole_Formation_Reg"/>
</dbReference>
<dbReference type="Gene3D" id="3.30.40.10">
    <property type="entry name" value="Zinc/RING finger domain, C3HC4 (zinc finger)"/>
    <property type="match status" value="1"/>
</dbReference>
<dbReference type="SUPFAM" id="SSF57889">
    <property type="entry name" value="Cysteine-rich domain"/>
    <property type="match status" value="6"/>
</dbReference>
<dbReference type="EMBL" id="CM017619">
    <property type="protein sequence ID" value="TYI07909.1"/>
    <property type="molecule type" value="Genomic_DNA"/>
</dbReference>
<dbReference type="Proteomes" id="UP000322667">
    <property type="component" value="Chromosome A10"/>
</dbReference>
<evidence type="ECO:0000256" key="4">
    <source>
        <dbReference type="ARBA" id="ARBA00022833"/>
    </source>
</evidence>
<dbReference type="InterPro" id="IPR046349">
    <property type="entry name" value="C1-like_sf"/>
</dbReference>
<name>A0A5D2NVZ5_GOSTO</name>
<dbReference type="InterPro" id="IPR001965">
    <property type="entry name" value="Znf_PHD"/>
</dbReference>
<dbReference type="PANTHER" id="PTHR32410">
    <property type="entry name" value="CYSTEINE/HISTIDINE-RICH C1 DOMAIN FAMILY PROTEIN"/>
    <property type="match status" value="1"/>
</dbReference>
<dbReference type="Pfam" id="PF03107">
    <property type="entry name" value="C1_2"/>
    <property type="match status" value="4"/>
</dbReference>
<reference evidence="6 7" key="1">
    <citation type="submission" date="2019-07" db="EMBL/GenBank/DDBJ databases">
        <title>WGS assembly of Gossypium tomentosum.</title>
        <authorList>
            <person name="Chen Z.J."/>
            <person name="Sreedasyam A."/>
            <person name="Ando A."/>
            <person name="Song Q."/>
            <person name="De L."/>
            <person name="Hulse-Kemp A."/>
            <person name="Ding M."/>
            <person name="Ye W."/>
            <person name="Kirkbride R."/>
            <person name="Jenkins J."/>
            <person name="Plott C."/>
            <person name="Lovell J."/>
            <person name="Lin Y.-M."/>
            <person name="Vaughn R."/>
            <person name="Liu B."/>
            <person name="Li W."/>
            <person name="Simpson S."/>
            <person name="Scheffler B."/>
            <person name="Saski C."/>
            <person name="Grover C."/>
            <person name="Hu G."/>
            <person name="Conover J."/>
            <person name="Carlson J."/>
            <person name="Shu S."/>
            <person name="Boston L."/>
            <person name="Williams M."/>
            <person name="Peterson D."/>
            <person name="Mcgee K."/>
            <person name="Jones D."/>
            <person name="Wendel J."/>
            <person name="Stelly D."/>
            <person name="Grimwood J."/>
            <person name="Schmutz J."/>
        </authorList>
    </citation>
    <scope>NUCLEOTIDE SEQUENCE [LARGE SCALE GENOMIC DNA]</scope>
    <source>
        <strain evidence="6">7179.01</strain>
    </source>
</reference>
<dbReference type="GO" id="GO:0008270">
    <property type="term" value="F:zinc ion binding"/>
    <property type="evidence" value="ECO:0007669"/>
    <property type="project" value="UniProtKB-KW"/>
</dbReference>
<evidence type="ECO:0000313" key="6">
    <source>
        <dbReference type="EMBL" id="TYI07909.1"/>
    </source>
</evidence>
<evidence type="ECO:0000256" key="1">
    <source>
        <dbReference type="ARBA" id="ARBA00022723"/>
    </source>
</evidence>
<evidence type="ECO:0000313" key="7">
    <source>
        <dbReference type="Proteomes" id="UP000322667"/>
    </source>
</evidence>
<gene>
    <name evidence="6" type="ORF">ES332_A10G259200v1</name>
</gene>
<evidence type="ECO:0000256" key="3">
    <source>
        <dbReference type="ARBA" id="ARBA00022771"/>
    </source>
</evidence>
<dbReference type="SMART" id="SM00109">
    <property type="entry name" value="C1"/>
    <property type="match status" value="4"/>
</dbReference>
<feature type="domain" description="Phorbol-ester/DAG-type" evidence="5">
    <location>
        <begin position="492"/>
        <end position="540"/>
    </location>
</feature>
<organism evidence="6 7">
    <name type="scientific">Gossypium tomentosum</name>
    <name type="common">Hawaiian cotton</name>
    <name type="synonym">Gossypium sandvicense</name>
    <dbReference type="NCBI Taxonomy" id="34277"/>
    <lineage>
        <taxon>Eukaryota</taxon>
        <taxon>Viridiplantae</taxon>
        <taxon>Streptophyta</taxon>
        <taxon>Embryophyta</taxon>
        <taxon>Tracheophyta</taxon>
        <taxon>Spermatophyta</taxon>
        <taxon>Magnoliopsida</taxon>
        <taxon>eudicotyledons</taxon>
        <taxon>Gunneridae</taxon>
        <taxon>Pentapetalae</taxon>
        <taxon>rosids</taxon>
        <taxon>malvids</taxon>
        <taxon>Malvales</taxon>
        <taxon>Malvaceae</taxon>
        <taxon>Malvoideae</taxon>
        <taxon>Gossypium</taxon>
    </lineage>
</organism>
<dbReference type="AlphaFoldDB" id="A0A5D2NVZ5"/>
<sequence length="706" mass="82340">MERKEREIEVLSHFSHVHPLVFNDGSSHESEEVYCCACGELVSGPRFSCVDCGFHLDKNYAEAPVEMNHLFHRKHNLKLMTSSPYVEGNPICGFCNNICEKFVYHCYCNLVFHIKSCSYKLISSECHSQELKRVQCFACQKSFLESDYISHDSRFYLHKKCFELPLEISHPFHRYHSLFLQFNSDHLLCQICQETQHQGLVYCCSICKFVLHIECVSPPPIIEDLSTHEHPFTRCLRELSFNCDVCGTSGNYVSYICLECNLMIHKKCISLPRFIKSIFHDHPISHKYFVVDNECTTHDCLNCHEEVNMACGSYNCSDCKFIIHVNCALQDARWYYKIKSKDDFDKLLNAMLEVGTMNPSFFVRKMIKVGEKMINIEIEHFSHQHNLVLSDEVKERRYCDGCSRLILTSFYGCLECDFFLHKSCAELPKKKQIWGLFHQDPFVLTPSCIFICALCHQLSSGFVYKCEVYLCKDLVCVRCVEIPLSCMSGGHEHLLLLYLTYFGQCCNACDRSIDGDIVYRCKACNFNVHSACVNLLPQTTWHKSDRHCLILTYHEDNDYSQYHYCDVCEKERNLNTWFYHCPICDNSAHCSFVLRDNDLFLKRGSKIKESDHPDTLMFVEKDYDYPEYDLFLKRGSKIKESDHPQTLMFVEKVYNYPECYKCGHRCMDLALECLDAECKYIIHWKCSTTFQLLYNGIINNVALTAN</sequence>
<dbReference type="InterPro" id="IPR004146">
    <property type="entry name" value="DC1"/>
</dbReference>
<dbReference type="SMART" id="SM00249">
    <property type="entry name" value="PHD"/>
    <property type="match status" value="3"/>
</dbReference>
<keyword evidence="1" id="KW-0479">Metal-binding</keyword>
<dbReference type="InterPro" id="IPR013083">
    <property type="entry name" value="Znf_RING/FYVE/PHD"/>
</dbReference>
<dbReference type="PROSITE" id="PS50081">
    <property type="entry name" value="ZF_DAG_PE_2"/>
    <property type="match status" value="2"/>
</dbReference>
<dbReference type="PANTHER" id="PTHR32410:SF165">
    <property type="entry name" value="C1 DOMAIN FAMILY PROTEIN, PUTATIVE-RELATED"/>
    <property type="match status" value="1"/>
</dbReference>
<feature type="domain" description="Phorbol-ester/DAG-type" evidence="5">
    <location>
        <begin position="384"/>
        <end position="432"/>
    </location>
</feature>
<proteinExistence type="predicted"/>
<keyword evidence="2" id="KW-0677">Repeat</keyword>
<dbReference type="InterPro" id="IPR002219">
    <property type="entry name" value="PKC_DAG/PE"/>
</dbReference>